<dbReference type="RefSeq" id="WP_206719030.1">
    <property type="nucleotide sequence ID" value="NZ_CP071091.1"/>
</dbReference>
<evidence type="ECO:0000313" key="1">
    <source>
        <dbReference type="EMBL" id="QSQ17409.1"/>
    </source>
</evidence>
<evidence type="ECO:0008006" key="3">
    <source>
        <dbReference type="Google" id="ProtNLM"/>
    </source>
</evidence>
<dbReference type="EMBL" id="CP071091">
    <property type="protein sequence ID" value="QSQ17409.1"/>
    <property type="molecule type" value="Genomic_DNA"/>
</dbReference>
<proteinExistence type="predicted"/>
<dbReference type="Proteomes" id="UP000663090">
    <property type="component" value="Chromosome"/>
</dbReference>
<gene>
    <name evidence="1" type="ORF">JY572_15745</name>
</gene>
<keyword evidence="2" id="KW-1185">Reference proteome</keyword>
<organism evidence="1 2">
    <name type="scientific">Myxococcus landrumensis</name>
    <dbReference type="NCBI Taxonomy" id="2813577"/>
    <lineage>
        <taxon>Bacteria</taxon>
        <taxon>Pseudomonadati</taxon>
        <taxon>Myxococcota</taxon>
        <taxon>Myxococcia</taxon>
        <taxon>Myxococcales</taxon>
        <taxon>Cystobacterineae</taxon>
        <taxon>Myxococcaceae</taxon>
        <taxon>Myxococcus</taxon>
    </lineage>
</organism>
<name>A0ABX7NGA5_9BACT</name>
<protein>
    <recommendedName>
        <fullName evidence="3">Lipoprotein</fullName>
    </recommendedName>
</protein>
<sequence length="116" mass="12782">MMVLFVVGGIAGLLAVVGLVALFRWTVGADQQRAKVLAQGEAGMAHILGWERTGASHGRDDILRFTLTIRLQAKGTEFQATADRLVRPMEAPLFQEGMQRPVRVLRDGERVLVELE</sequence>
<accession>A0ABX7NGA5</accession>
<evidence type="ECO:0000313" key="2">
    <source>
        <dbReference type="Proteomes" id="UP000663090"/>
    </source>
</evidence>
<reference evidence="1 2" key="1">
    <citation type="submission" date="2021-02" db="EMBL/GenBank/DDBJ databases">
        <title>De Novo genome assembly of isolated myxobacteria.</title>
        <authorList>
            <person name="Stevens D.C."/>
        </authorList>
    </citation>
    <scope>NUCLEOTIDE SEQUENCE [LARGE SCALE GENOMIC DNA]</scope>
    <source>
        <strain evidence="1 2">SCHIC003</strain>
    </source>
</reference>